<keyword evidence="5" id="KW-1185">Reference proteome</keyword>
<dbReference type="Gene3D" id="3.40.50.720">
    <property type="entry name" value="NAD(P)-binding Rossmann-like Domain"/>
    <property type="match status" value="1"/>
</dbReference>
<keyword evidence="1" id="KW-0560">Oxidoreductase</keyword>
<feature type="domain" description="Saccharopine dehydrogenase NADP binding" evidence="2">
    <location>
        <begin position="4"/>
        <end position="115"/>
    </location>
</feature>
<dbReference type="PANTHER" id="PTHR11133:SF22">
    <property type="entry name" value="ALPHA-AMINOADIPIC SEMIALDEHYDE SYNTHASE, MITOCHONDRIAL"/>
    <property type="match status" value="1"/>
</dbReference>
<proteinExistence type="predicted"/>
<evidence type="ECO:0000259" key="3">
    <source>
        <dbReference type="Pfam" id="PF16653"/>
    </source>
</evidence>
<dbReference type="InterPro" id="IPR032095">
    <property type="entry name" value="Sacchrp_dh-like_C"/>
</dbReference>
<reference evidence="5" key="1">
    <citation type="journal article" date="2019" name="Int. J. Syst. Evol. Microbiol.">
        <title>The Global Catalogue of Microorganisms (GCM) 10K type strain sequencing project: providing services to taxonomists for standard genome sequencing and annotation.</title>
        <authorList>
            <consortium name="The Broad Institute Genomics Platform"/>
            <consortium name="The Broad Institute Genome Sequencing Center for Infectious Disease"/>
            <person name="Wu L."/>
            <person name="Ma J."/>
        </authorList>
    </citation>
    <scope>NUCLEOTIDE SEQUENCE [LARGE SCALE GENOMIC DNA]</scope>
    <source>
        <strain evidence="5">CGMCC 4.7192</strain>
    </source>
</reference>
<dbReference type="SUPFAM" id="SSF55347">
    <property type="entry name" value="Glyceraldehyde-3-phosphate dehydrogenase-like, C-terminal domain"/>
    <property type="match status" value="1"/>
</dbReference>
<evidence type="ECO:0000256" key="1">
    <source>
        <dbReference type="ARBA" id="ARBA00023002"/>
    </source>
</evidence>
<dbReference type="InterPro" id="IPR036291">
    <property type="entry name" value="NAD(P)-bd_dom_sf"/>
</dbReference>
<sequence>MARIHWLGAGLSTVPGIRRLIERGHSVTVWNRTLEKAEAATAGLSGDFDLMAFTPDAFADELKEGDLAVSMLPGDFHVAIAELCLEVGANFVSSSYISPEMRALNTVARQRGLALVNEVGLDPGIDHLMAHVLMDDYRNSPVFSKGNVHSFRSYCGGLSEEPNDFCYKFSWAPLGVLKALRSPSKSLRDGKVYDVSRPWDAVESYDVTLEKGTETFEVYPNRDSYPFMKQYGFGDDWNMELFVRGTLRLGGWSKAWSEIFTEIETLEGEAGDKRLAEISAELWNKYSLKEGEHDRVVLSVDLWAERDGKRVYDKSYVMDAYGDDNHTAMARLVSITVSYGVEAVLNGEIAPGVSAAPRDIDVAGKWLEDLQASGEKMAIVDHLKH</sequence>
<dbReference type="EMBL" id="JBHUII010000007">
    <property type="protein sequence ID" value="MFD2206726.1"/>
    <property type="molecule type" value="Genomic_DNA"/>
</dbReference>
<accession>A0ABW5BMI5</accession>
<name>A0ABW5BMI5_9PROT</name>
<dbReference type="PANTHER" id="PTHR11133">
    <property type="entry name" value="SACCHAROPINE DEHYDROGENASE"/>
    <property type="match status" value="1"/>
</dbReference>
<feature type="domain" description="Saccharopine dehydrogenase-like C-terminal" evidence="3">
    <location>
        <begin position="120"/>
        <end position="374"/>
    </location>
</feature>
<evidence type="ECO:0000259" key="2">
    <source>
        <dbReference type="Pfam" id="PF03435"/>
    </source>
</evidence>
<dbReference type="Gene3D" id="3.30.360.10">
    <property type="entry name" value="Dihydrodipicolinate Reductase, domain 2"/>
    <property type="match status" value="1"/>
</dbReference>
<dbReference type="RefSeq" id="WP_380252641.1">
    <property type="nucleotide sequence ID" value="NZ_JBHUII010000007.1"/>
</dbReference>
<comment type="caution">
    <text evidence="4">The sequence shown here is derived from an EMBL/GenBank/DDBJ whole genome shotgun (WGS) entry which is preliminary data.</text>
</comment>
<evidence type="ECO:0000313" key="5">
    <source>
        <dbReference type="Proteomes" id="UP001597294"/>
    </source>
</evidence>
<gene>
    <name evidence="4" type="ORF">ACFSKO_13930</name>
</gene>
<dbReference type="SUPFAM" id="SSF51735">
    <property type="entry name" value="NAD(P)-binding Rossmann-fold domains"/>
    <property type="match status" value="1"/>
</dbReference>
<protein>
    <submittedName>
        <fullName evidence="4">Saccharopine dehydrogenase family protein</fullName>
    </submittedName>
</protein>
<organism evidence="4 5">
    <name type="scientific">Kiloniella antarctica</name>
    <dbReference type="NCBI Taxonomy" id="1550907"/>
    <lineage>
        <taxon>Bacteria</taxon>
        <taxon>Pseudomonadati</taxon>
        <taxon>Pseudomonadota</taxon>
        <taxon>Alphaproteobacteria</taxon>
        <taxon>Rhodospirillales</taxon>
        <taxon>Kiloniellaceae</taxon>
        <taxon>Kiloniella</taxon>
    </lineage>
</organism>
<evidence type="ECO:0000313" key="4">
    <source>
        <dbReference type="EMBL" id="MFD2206726.1"/>
    </source>
</evidence>
<dbReference type="Pfam" id="PF16653">
    <property type="entry name" value="Sacchrp_dh_C"/>
    <property type="match status" value="1"/>
</dbReference>
<dbReference type="Proteomes" id="UP001597294">
    <property type="component" value="Unassembled WGS sequence"/>
</dbReference>
<dbReference type="Pfam" id="PF03435">
    <property type="entry name" value="Sacchrp_dh_NADP"/>
    <property type="match status" value="1"/>
</dbReference>
<dbReference type="InterPro" id="IPR005097">
    <property type="entry name" value="Sacchrp_dh_NADP-bd"/>
</dbReference>
<dbReference type="InterPro" id="IPR051168">
    <property type="entry name" value="AASS"/>
</dbReference>